<evidence type="ECO:0000313" key="3">
    <source>
        <dbReference type="EMBL" id="VFJ97255.1"/>
    </source>
</evidence>
<accession>A0A450UXJ5</accession>
<evidence type="ECO:0000313" key="2">
    <source>
        <dbReference type="EMBL" id="VFJ89711.1"/>
    </source>
</evidence>
<organism evidence="3">
    <name type="scientific">Candidatus Kentrum eta</name>
    <dbReference type="NCBI Taxonomy" id="2126337"/>
    <lineage>
        <taxon>Bacteria</taxon>
        <taxon>Pseudomonadati</taxon>
        <taxon>Pseudomonadota</taxon>
        <taxon>Gammaproteobacteria</taxon>
        <taxon>Candidatus Kentrum</taxon>
    </lineage>
</organism>
<protein>
    <submittedName>
        <fullName evidence="3">Uncharacterized protein</fullName>
    </submittedName>
</protein>
<proteinExistence type="predicted"/>
<dbReference type="EMBL" id="CAADFJ010000011">
    <property type="protein sequence ID" value="VFJ97255.1"/>
    <property type="molecule type" value="Genomic_DNA"/>
</dbReference>
<reference evidence="3" key="1">
    <citation type="submission" date="2019-02" db="EMBL/GenBank/DDBJ databases">
        <authorList>
            <person name="Gruber-Vodicka R. H."/>
            <person name="Seah K. B. B."/>
        </authorList>
    </citation>
    <scope>NUCLEOTIDE SEQUENCE</scope>
    <source>
        <strain evidence="3">BECK_SA2B12</strain>
        <strain evidence="1">BECK_SA2B15</strain>
        <strain evidence="2">BECK_SA2B20</strain>
    </source>
</reference>
<dbReference type="EMBL" id="CAADFI010000006">
    <property type="protein sequence ID" value="VFJ89711.1"/>
    <property type="molecule type" value="Genomic_DNA"/>
</dbReference>
<evidence type="ECO:0000313" key="1">
    <source>
        <dbReference type="EMBL" id="VFJ89037.1"/>
    </source>
</evidence>
<gene>
    <name evidence="1" type="ORF">BECKH772A_GA0070896_1001236</name>
    <name evidence="2" type="ORF">BECKH772B_GA0070898_1000622</name>
    <name evidence="3" type="ORF">BECKH772C_GA0070978_1001136</name>
</gene>
<dbReference type="EMBL" id="CAADFG010000012">
    <property type="protein sequence ID" value="VFJ89037.1"/>
    <property type="molecule type" value="Genomic_DNA"/>
</dbReference>
<dbReference type="AlphaFoldDB" id="A0A450UXJ5"/>
<name>A0A450UXJ5_9GAMM</name>
<sequence length="47" mass="5508">MNVWMGISDKSIHAEDYDAIRAIYGKANMIMTPILEEKYRRITVTVY</sequence>